<feature type="non-terminal residue" evidence="1">
    <location>
        <position position="1"/>
    </location>
</feature>
<keyword evidence="2" id="KW-1185">Reference proteome</keyword>
<dbReference type="AlphaFoldDB" id="A0AAV5V8T5"/>
<proteinExistence type="predicted"/>
<sequence>TDQCSMPSISKILEHDRAQRRWEMVVESRSALDRDFDSFRKAHADAVDALKQLSDKENCELINIPWVNAVEIIHTIFHNVYCSHFNNVRLTNYFGKQ</sequence>
<name>A0AAV5V8T5_9BILA</name>
<accession>A0AAV5V8T5</accession>
<gene>
    <name evidence="1" type="ORF">PFISCL1PPCAC_7352</name>
</gene>
<organism evidence="1 2">
    <name type="scientific">Pristionchus fissidentatus</name>
    <dbReference type="NCBI Taxonomy" id="1538716"/>
    <lineage>
        <taxon>Eukaryota</taxon>
        <taxon>Metazoa</taxon>
        <taxon>Ecdysozoa</taxon>
        <taxon>Nematoda</taxon>
        <taxon>Chromadorea</taxon>
        <taxon>Rhabditida</taxon>
        <taxon>Rhabditina</taxon>
        <taxon>Diplogasteromorpha</taxon>
        <taxon>Diplogasteroidea</taxon>
        <taxon>Neodiplogasteridae</taxon>
        <taxon>Pristionchus</taxon>
    </lineage>
</organism>
<evidence type="ECO:0000313" key="1">
    <source>
        <dbReference type="EMBL" id="GMT16055.1"/>
    </source>
</evidence>
<comment type="caution">
    <text evidence="1">The sequence shown here is derived from an EMBL/GenBank/DDBJ whole genome shotgun (WGS) entry which is preliminary data.</text>
</comment>
<dbReference type="EMBL" id="BTSY01000002">
    <property type="protein sequence ID" value="GMT16055.1"/>
    <property type="molecule type" value="Genomic_DNA"/>
</dbReference>
<protein>
    <submittedName>
        <fullName evidence="1">Uncharacterized protein</fullName>
    </submittedName>
</protein>
<reference evidence="1" key="1">
    <citation type="submission" date="2023-10" db="EMBL/GenBank/DDBJ databases">
        <title>Genome assembly of Pristionchus species.</title>
        <authorList>
            <person name="Yoshida K."/>
            <person name="Sommer R.J."/>
        </authorList>
    </citation>
    <scope>NUCLEOTIDE SEQUENCE</scope>
    <source>
        <strain evidence="1">RS5133</strain>
    </source>
</reference>
<evidence type="ECO:0000313" key="2">
    <source>
        <dbReference type="Proteomes" id="UP001432322"/>
    </source>
</evidence>
<dbReference type="Proteomes" id="UP001432322">
    <property type="component" value="Unassembled WGS sequence"/>
</dbReference>